<organism evidence="5 6">
    <name type="scientific">Lysinibacillus telephonicus</name>
    <dbReference type="NCBI Taxonomy" id="1714840"/>
    <lineage>
        <taxon>Bacteria</taxon>
        <taxon>Bacillati</taxon>
        <taxon>Bacillota</taxon>
        <taxon>Bacilli</taxon>
        <taxon>Bacillales</taxon>
        <taxon>Bacillaceae</taxon>
        <taxon>Lysinibacillus</taxon>
    </lineage>
</organism>
<evidence type="ECO:0000313" key="6">
    <source>
        <dbReference type="Proteomes" id="UP000276349"/>
    </source>
</evidence>
<evidence type="ECO:0000256" key="2">
    <source>
        <dbReference type="ARBA" id="ARBA00022729"/>
    </source>
</evidence>
<dbReference type="PANTHER" id="PTHR14776">
    <property type="entry name" value="CADHERIN-LIKE AND PC-ESTERASE DOMAIN-CONTAINING PROTEIN 1"/>
    <property type="match status" value="1"/>
</dbReference>
<dbReference type="InterPro" id="IPR025883">
    <property type="entry name" value="Cadherin-like_domain"/>
</dbReference>
<dbReference type="InterPro" id="IPR003961">
    <property type="entry name" value="FN3_dom"/>
</dbReference>
<dbReference type="NCBIfam" id="TIGR02543">
    <property type="entry name" value="List_Bact_rpt"/>
    <property type="match status" value="1"/>
</dbReference>
<dbReference type="SUPFAM" id="SSF49265">
    <property type="entry name" value="Fibronectin type III"/>
    <property type="match status" value="1"/>
</dbReference>
<dbReference type="InterPro" id="IPR042229">
    <property type="entry name" value="Listeria/Bacterioides_rpt_sf"/>
</dbReference>
<dbReference type="Gene3D" id="2.60.40.4270">
    <property type="entry name" value="Listeria-Bacteroides repeat domain"/>
    <property type="match status" value="1"/>
</dbReference>
<accession>A0A431UM96</accession>
<evidence type="ECO:0000259" key="4">
    <source>
        <dbReference type="PROSITE" id="PS50853"/>
    </source>
</evidence>
<feature type="domain" description="Fibronectin type-III" evidence="4">
    <location>
        <begin position="227"/>
        <end position="334"/>
    </location>
</feature>
<dbReference type="GO" id="GO:0030313">
    <property type="term" value="C:cell envelope"/>
    <property type="evidence" value="ECO:0007669"/>
    <property type="project" value="UniProtKB-SubCell"/>
</dbReference>
<evidence type="ECO:0000313" key="5">
    <source>
        <dbReference type="EMBL" id="RTQ90565.1"/>
    </source>
</evidence>
<dbReference type="Pfam" id="PF12733">
    <property type="entry name" value="Cadherin-like"/>
    <property type="match status" value="4"/>
</dbReference>
<comment type="subcellular location">
    <subcellularLocation>
        <location evidence="1">Cell envelope</location>
    </subcellularLocation>
</comment>
<dbReference type="InterPro" id="IPR013378">
    <property type="entry name" value="InlB-like_B-rpt"/>
</dbReference>
<keyword evidence="3" id="KW-0812">Transmembrane</keyword>
<gene>
    <name evidence="5" type="ORF">EKG35_14645</name>
</gene>
<dbReference type="CDD" id="cd00063">
    <property type="entry name" value="FN3"/>
    <property type="match status" value="1"/>
</dbReference>
<dbReference type="PROSITE" id="PS50853">
    <property type="entry name" value="FN3"/>
    <property type="match status" value="2"/>
</dbReference>
<dbReference type="AlphaFoldDB" id="A0A431UM96"/>
<keyword evidence="6" id="KW-1185">Reference proteome</keyword>
<reference evidence="5 6" key="1">
    <citation type="submission" date="2018-12" db="EMBL/GenBank/DDBJ databases">
        <authorList>
            <person name="Yu L."/>
        </authorList>
    </citation>
    <scope>NUCLEOTIDE SEQUENCE [LARGE SCALE GENOMIC DNA]</scope>
    <source>
        <strain evidence="5 6">S5H2222</strain>
    </source>
</reference>
<dbReference type="InterPro" id="IPR013783">
    <property type="entry name" value="Ig-like_fold"/>
</dbReference>
<proteinExistence type="predicted"/>
<dbReference type="InterPro" id="IPR032812">
    <property type="entry name" value="SbsA_Ig"/>
</dbReference>
<sequence length="1265" mass="136605">MNPFHGMENEYRGLRRSRKKSGYFFRILIILIYLITSLVYVPANVEVQAAEDGAGEVTYDFGGTVGENDSAGPGFATFSEMFVISNGFKVDPGTTQLYSTNYADSAEETLIIKKTGGKTFTFKDLGISLYHDSPRLTLTNLSLVLKDPNGKRINDEIYSLTDYELDNEEKVTQLSSLFNDGAQFNHANVASIEITWKFYSIYPPSNLNFENITIANVNTTADDIPPVVSDGTINTTNINPTDVTLDWTKAEDNITPQGDLEYRIYQSNSNNIDTVNNIEENGKPLGSGFSKDLAIFNVTDLSPTTSYYFNVIVRDAAGNKSAYMMKQVTTSSQTTTPTVTTDKVVSNLTQTSATVGGDVTSDGGASIKERGIVYAVSENPTTSDSKETASGTTGNFTTELTELIPNTTYHFRAYATNSEGTSYGGNQTFTTNGLNNNANLSNLKLSTGILNPVFSPGTTEYTTNVANSVTSISMIPTVADSTAFITVNGVPVSSGEVSADIPLTVGENDISIVVTAQNNSKKTYRITVTRALSSNADLSNLTLSSGTLSPGFSSGTTEYTASVANSITSINVTPTAADNTATVTVKGVLVESGQASTEIHLTVGDNEIPVTVTAQSGDTKTYIIKITRARGSKINLSNITLSSGTLSPKFSSDTTEYTAIVANSVTSVKVTPTVADSTASVTVNGLPISSGEASGDIQLNIGSNEITIVVTAQSGDTKTYNITITREANVNANLSNLTLSSGTLSPEFSSDTTEYTAIVVNSVTSVKMTPTAADSTATIKVNDITVKSGEASADIPLTVGENDIFIVITAQDNSTKTYLISITRVAPMTYTVTYDGNGATNGTVPIDNQRYGEYTDVTVLDNTGQLVKTNHKFTGWNTKADGTGTSYSPNDTFTMGNGNIILYAKWTKNGQSSSKPGGSSSSGTKRKAYIGIGTSNSNYTQVDIIRTIKSNKKIDQVVFDNTILNKTLMGALEQKQDLITILIHTLPSDPADEVLVTLPEQSTGQLSTSNFKLRIETEDVSIHLPKESIQSISGKKKDLFFRIIPIREETEQQDIFENALKAKVVKEIAGDKEVKVLSRPMTIETNYQDLNAILTFPLKEIPLPSNQFEREKFLKSLAVFIEHSDGEKVVQRGNIKYGALGEPVGLEIESSKFSTFTIIGLPESDFDGIEMEAPQKVMQDKVWTITFNTSINPSTITNSSIYVQDMNGNKVNVNVKLVNSKTIQVIPIEYYESNQTYYLYVTNQIHSMSGNPLSESFRMSFTIDN</sequence>
<protein>
    <recommendedName>
        <fullName evidence="4">Fibronectin type-III domain-containing protein</fullName>
    </recommendedName>
</protein>
<feature type="transmembrane region" description="Helical" evidence="3">
    <location>
        <begin position="21"/>
        <end position="41"/>
    </location>
</feature>
<dbReference type="InterPro" id="IPR036116">
    <property type="entry name" value="FN3_sf"/>
</dbReference>
<evidence type="ECO:0000256" key="1">
    <source>
        <dbReference type="ARBA" id="ARBA00004196"/>
    </source>
</evidence>
<dbReference type="Gene3D" id="2.60.40.10">
    <property type="entry name" value="Immunoglobulins"/>
    <property type="match status" value="3"/>
</dbReference>
<keyword evidence="3" id="KW-1133">Transmembrane helix</keyword>
<dbReference type="InterPro" id="IPR014755">
    <property type="entry name" value="Cu-Rt/internalin_Ig-like"/>
</dbReference>
<evidence type="ECO:0000256" key="3">
    <source>
        <dbReference type="SAM" id="Phobius"/>
    </source>
</evidence>
<dbReference type="Gene3D" id="2.60.40.1220">
    <property type="match status" value="1"/>
</dbReference>
<comment type="caution">
    <text evidence="5">The sequence shown here is derived from an EMBL/GenBank/DDBJ whole genome shotgun (WGS) entry which is preliminary data.</text>
</comment>
<dbReference type="RefSeq" id="WP_126295306.1">
    <property type="nucleotide sequence ID" value="NZ_CP155468.1"/>
</dbReference>
<dbReference type="OrthoDB" id="9807519at2"/>
<name>A0A431UM96_9BACI</name>
<dbReference type="Proteomes" id="UP000276349">
    <property type="component" value="Unassembled WGS sequence"/>
</dbReference>
<feature type="domain" description="Fibronectin type-III" evidence="4">
    <location>
        <begin position="339"/>
        <end position="434"/>
    </location>
</feature>
<keyword evidence="3" id="KW-0472">Membrane</keyword>
<dbReference type="Pfam" id="PF00041">
    <property type="entry name" value="fn3"/>
    <property type="match status" value="1"/>
</dbReference>
<dbReference type="SMART" id="SM00060">
    <property type="entry name" value="FN3"/>
    <property type="match status" value="2"/>
</dbReference>
<dbReference type="EMBL" id="RXNR01000048">
    <property type="protein sequence ID" value="RTQ90565.1"/>
    <property type="molecule type" value="Genomic_DNA"/>
</dbReference>
<dbReference type="PANTHER" id="PTHR14776:SF1">
    <property type="entry name" value="CADHERIN-LIKE AND PC-ESTERASE DOMAIN-CONTAINING PROTEIN 1"/>
    <property type="match status" value="1"/>
</dbReference>
<keyword evidence="2" id="KW-0732">Signal</keyword>
<dbReference type="Pfam" id="PF09479">
    <property type="entry name" value="Flg_new"/>
    <property type="match status" value="1"/>
</dbReference>
<dbReference type="Pfam" id="PF13205">
    <property type="entry name" value="Big_5"/>
    <property type="match status" value="1"/>
</dbReference>